<protein>
    <submittedName>
        <fullName evidence="2">Uncharacterized protein</fullName>
    </submittedName>
</protein>
<comment type="caution">
    <text evidence="2">The sequence shown here is derived from an EMBL/GenBank/DDBJ whole genome shotgun (WGS) entry which is preliminary data.</text>
</comment>
<reference evidence="2" key="1">
    <citation type="journal article" date="2021" name="Nat. Commun.">
        <title>Genetic determinants of endophytism in the Arabidopsis root mycobiome.</title>
        <authorList>
            <person name="Mesny F."/>
            <person name="Miyauchi S."/>
            <person name="Thiergart T."/>
            <person name="Pickel B."/>
            <person name="Atanasova L."/>
            <person name="Karlsson M."/>
            <person name="Huettel B."/>
            <person name="Barry K.W."/>
            <person name="Haridas S."/>
            <person name="Chen C."/>
            <person name="Bauer D."/>
            <person name="Andreopoulos W."/>
            <person name="Pangilinan J."/>
            <person name="LaButti K."/>
            <person name="Riley R."/>
            <person name="Lipzen A."/>
            <person name="Clum A."/>
            <person name="Drula E."/>
            <person name="Henrissat B."/>
            <person name="Kohler A."/>
            <person name="Grigoriev I.V."/>
            <person name="Martin F.M."/>
            <person name="Hacquard S."/>
        </authorList>
    </citation>
    <scope>NUCLEOTIDE SEQUENCE</scope>
    <source>
        <strain evidence="2">FSSC 5 MPI-SDFR-AT-0091</strain>
    </source>
</reference>
<dbReference type="PANTHER" id="PTHR35605">
    <property type="entry name" value="ECP2 EFFECTOR PROTEIN DOMAIN-CONTAINING PROTEIN-RELATED"/>
    <property type="match status" value="1"/>
</dbReference>
<organism evidence="2 3">
    <name type="scientific">Fusarium solani</name>
    <name type="common">Filamentous fungus</name>
    <dbReference type="NCBI Taxonomy" id="169388"/>
    <lineage>
        <taxon>Eukaryota</taxon>
        <taxon>Fungi</taxon>
        <taxon>Dikarya</taxon>
        <taxon>Ascomycota</taxon>
        <taxon>Pezizomycotina</taxon>
        <taxon>Sordariomycetes</taxon>
        <taxon>Hypocreomycetidae</taxon>
        <taxon>Hypocreales</taxon>
        <taxon>Nectriaceae</taxon>
        <taxon>Fusarium</taxon>
        <taxon>Fusarium solani species complex</taxon>
    </lineage>
</organism>
<sequence length="171" mass="18923">MLSAPIFLDILLFGFATQVFSNAVETKEEATAPTCTVNTAPKAPVLDDFHVEFEEEGLGYLVKRTDLSKARVDCSKNGGLDIIFIRRAIRSLRHRKERPGLGPGRCRVVHCSGKDGVRWCNRSSKKKTLASFGSIADGVQRLRDGCREALVGGIVEHVSNWIVEIRKSYSC</sequence>
<evidence type="ECO:0000256" key="1">
    <source>
        <dbReference type="SAM" id="SignalP"/>
    </source>
</evidence>
<evidence type="ECO:0000313" key="3">
    <source>
        <dbReference type="Proteomes" id="UP000736672"/>
    </source>
</evidence>
<dbReference type="Proteomes" id="UP000736672">
    <property type="component" value="Unassembled WGS sequence"/>
</dbReference>
<dbReference type="OrthoDB" id="3552888at2759"/>
<gene>
    <name evidence="2" type="ORF">B0J15DRAFT_573575</name>
</gene>
<accession>A0A9P9RBB7</accession>
<feature type="chain" id="PRO_5040254569" evidence="1">
    <location>
        <begin position="22"/>
        <end position="171"/>
    </location>
</feature>
<evidence type="ECO:0000313" key="2">
    <source>
        <dbReference type="EMBL" id="KAH7272707.1"/>
    </source>
</evidence>
<name>A0A9P9RBB7_FUSSL</name>
<feature type="signal peptide" evidence="1">
    <location>
        <begin position="1"/>
        <end position="21"/>
    </location>
</feature>
<dbReference type="PANTHER" id="PTHR35605:SF1">
    <property type="entry name" value="ECP2 EFFECTOR PROTEIN DOMAIN-CONTAINING PROTEIN-RELATED"/>
    <property type="match status" value="1"/>
</dbReference>
<proteinExistence type="predicted"/>
<keyword evidence="1" id="KW-0732">Signal</keyword>
<dbReference type="EMBL" id="JAGTJS010000003">
    <property type="protein sequence ID" value="KAH7272707.1"/>
    <property type="molecule type" value="Genomic_DNA"/>
</dbReference>
<dbReference type="AlphaFoldDB" id="A0A9P9RBB7"/>
<keyword evidence="3" id="KW-1185">Reference proteome</keyword>